<organism evidence="1 2">
    <name type="scientific">Hallella mizrahii</name>
    <dbReference type="NCBI Taxonomy" id="2606637"/>
    <lineage>
        <taxon>Bacteria</taxon>
        <taxon>Pseudomonadati</taxon>
        <taxon>Bacteroidota</taxon>
        <taxon>Bacteroidia</taxon>
        <taxon>Bacteroidales</taxon>
        <taxon>Prevotellaceae</taxon>
        <taxon>Hallella</taxon>
    </lineage>
</organism>
<accession>A0A7K0KHB7</accession>
<dbReference type="RefSeq" id="WP_154534840.1">
    <property type="nucleotide sequence ID" value="NZ_VUNG01000032.1"/>
</dbReference>
<name>A0A7K0KHB7_9BACT</name>
<reference evidence="1 2" key="1">
    <citation type="submission" date="2019-08" db="EMBL/GenBank/DDBJ databases">
        <title>In-depth cultivation of the pig gut microbiome towards novel bacterial diversity and tailored functional studies.</title>
        <authorList>
            <person name="Wylensek D."/>
            <person name="Hitch T.C.A."/>
            <person name="Clavel T."/>
        </authorList>
    </citation>
    <scope>NUCLEOTIDE SEQUENCE [LARGE SCALE GENOMIC DNA]</scope>
    <source>
        <strain evidence="1 2">LKV-178-WT-2A</strain>
    </source>
</reference>
<gene>
    <name evidence="1" type="ORF">FYJ73_11360</name>
</gene>
<evidence type="ECO:0000313" key="2">
    <source>
        <dbReference type="Proteomes" id="UP000438914"/>
    </source>
</evidence>
<protein>
    <submittedName>
        <fullName evidence="1">Uncharacterized protein</fullName>
    </submittedName>
</protein>
<evidence type="ECO:0000313" key="1">
    <source>
        <dbReference type="EMBL" id="MST85254.1"/>
    </source>
</evidence>
<dbReference type="EMBL" id="VUNG01000032">
    <property type="protein sequence ID" value="MST85254.1"/>
    <property type="molecule type" value="Genomic_DNA"/>
</dbReference>
<comment type="caution">
    <text evidence="1">The sequence shown here is derived from an EMBL/GenBank/DDBJ whole genome shotgun (WGS) entry which is preliminary data.</text>
</comment>
<dbReference type="AlphaFoldDB" id="A0A7K0KHB7"/>
<keyword evidence="2" id="KW-1185">Reference proteome</keyword>
<proteinExistence type="predicted"/>
<dbReference type="Proteomes" id="UP000438914">
    <property type="component" value="Unassembled WGS sequence"/>
</dbReference>
<sequence length="61" mass="7000">MKRSLTSWRRQPSTRSVAAPLPMWLFMVASEVGSHAEPYQQIDSAVRALEWVQVHEAYPSE</sequence>